<dbReference type="InterPro" id="IPR008042">
    <property type="entry name" value="Retrotrans_Pao"/>
</dbReference>
<proteinExistence type="predicted"/>
<protein>
    <submittedName>
        <fullName evidence="1">Uncharacterized protein</fullName>
    </submittedName>
</protein>
<gene>
    <name evidence="1" type="ORF">CYNAS_LOCUS4370</name>
</gene>
<dbReference type="EMBL" id="CATQJL010000101">
    <property type="protein sequence ID" value="CAJ0592387.1"/>
    <property type="molecule type" value="Genomic_DNA"/>
</dbReference>
<dbReference type="Proteomes" id="UP001176961">
    <property type="component" value="Unassembled WGS sequence"/>
</dbReference>
<comment type="caution">
    <text evidence="1">The sequence shown here is derived from an EMBL/GenBank/DDBJ whole genome shotgun (WGS) entry which is preliminary data.</text>
</comment>
<evidence type="ECO:0000313" key="1">
    <source>
        <dbReference type="EMBL" id="CAJ0592387.1"/>
    </source>
</evidence>
<name>A0AA36DSI0_CYLNA</name>
<organism evidence="1 2">
    <name type="scientific">Cylicocyclus nassatus</name>
    <name type="common">Nematode worm</name>
    <dbReference type="NCBI Taxonomy" id="53992"/>
    <lineage>
        <taxon>Eukaryota</taxon>
        <taxon>Metazoa</taxon>
        <taxon>Ecdysozoa</taxon>
        <taxon>Nematoda</taxon>
        <taxon>Chromadorea</taxon>
        <taxon>Rhabditida</taxon>
        <taxon>Rhabditina</taxon>
        <taxon>Rhabditomorpha</taxon>
        <taxon>Strongyloidea</taxon>
        <taxon>Strongylidae</taxon>
        <taxon>Cylicocyclus</taxon>
    </lineage>
</organism>
<dbReference type="PANTHER" id="PTHR47331">
    <property type="entry name" value="PHD-TYPE DOMAIN-CONTAINING PROTEIN"/>
    <property type="match status" value="1"/>
</dbReference>
<accession>A0AA36DSI0</accession>
<dbReference type="PANTHER" id="PTHR47331:SF4">
    <property type="entry name" value="PEPTIDASE S1 DOMAIN-CONTAINING PROTEIN"/>
    <property type="match status" value="1"/>
</dbReference>
<dbReference type="AlphaFoldDB" id="A0AA36DSI0"/>
<keyword evidence="2" id="KW-1185">Reference proteome</keyword>
<reference evidence="1" key="1">
    <citation type="submission" date="2023-07" db="EMBL/GenBank/DDBJ databases">
        <authorList>
            <consortium name="CYATHOMIX"/>
        </authorList>
    </citation>
    <scope>NUCLEOTIDE SEQUENCE</scope>
    <source>
        <strain evidence="1">N/A</strain>
    </source>
</reference>
<sequence length="352" mass="40250">MNLRDYLSDSAEVNAQIKDLDRAKSCELKVLGIKWKADDDTLIMECADKEQIKVTKRSVLSQINGFCFDPLGLLTPLMISAKIFLQDIHKQKLGWDTILPDEQIQRWKAIKEDIAGFKKAIPRTVLNKTPEAKYMLSVFVDSSKRAYACCLYTTTSTKNGTKNTSLFTARAKVAPIKKGQTIPRLELLWWKGPTWLSYPDEEWPVRPISDVKDIDDDECEMLIQHTTEDLNKSDSDWPIDTIADEDQVTSRLPNAAEIILAEKQIVLQEQRIHGTALVSKNKQFKTVFDSDGILRKCGRIQRAEIQSEIANPMYIPKQSILGLRIAEHIHRDLAHCGNNQLLCELRQRFWIP</sequence>
<dbReference type="Pfam" id="PF05380">
    <property type="entry name" value="Peptidase_A17"/>
    <property type="match status" value="1"/>
</dbReference>
<evidence type="ECO:0000313" key="2">
    <source>
        <dbReference type="Proteomes" id="UP001176961"/>
    </source>
</evidence>